<comment type="caution">
    <text evidence="4">The sequence shown here is derived from an EMBL/GenBank/DDBJ whole genome shotgun (WGS) entry which is preliminary data.</text>
</comment>
<protein>
    <recommendedName>
        <fullName evidence="2">Proteasome assembly chaperone 1</fullName>
    </recommendedName>
</protein>
<dbReference type="Proteomes" id="UP000282087">
    <property type="component" value="Unassembled WGS sequence"/>
</dbReference>
<dbReference type="VEuPathDB" id="FungiDB:DD237_003236"/>
<dbReference type="AlphaFoldDB" id="A0A3M6VRG3"/>
<dbReference type="EMBL" id="QKXF01000162">
    <property type="protein sequence ID" value="RQM15287.1"/>
    <property type="molecule type" value="Genomic_DNA"/>
</dbReference>
<gene>
    <name evidence="5" type="ORF">DD237_003236</name>
    <name evidence="4" type="ORF">DD238_001642</name>
</gene>
<dbReference type="PANTHER" id="PTHR15069">
    <property type="entry name" value="PROTEASOME ASSEMBLY CHAPERONE 1"/>
    <property type="match status" value="1"/>
</dbReference>
<evidence type="ECO:0000313" key="7">
    <source>
        <dbReference type="Proteomes" id="UP000286097"/>
    </source>
</evidence>
<keyword evidence="6" id="KW-1185">Reference proteome</keyword>
<comment type="similarity">
    <text evidence="1">Belongs to the PSMG1 family.</text>
</comment>
<dbReference type="Proteomes" id="UP000286097">
    <property type="component" value="Unassembled WGS sequence"/>
</dbReference>
<evidence type="ECO:0000256" key="2">
    <source>
        <dbReference type="ARBA" id="ARBA00019180"/>
    </source>
</evidence>
<dbReference type="STRING" id="542832.A0A3M6VRG3"/>
<dbReference type="GO" id="GO:0070628">
    <property type="term" value="F:proteasome binding"/>
    <property type="evidence" value="ECO:0007669"/>
    <property type="project" value="TreeGrafter"/>
</dbReference>
<dbReference type="PANTHER" id="PTHR15069:SF1">
    <property type="entry name" value="PROTEASOME ASSEMBLY CHAPERONE 1"/>
    <property type="match status" value="1"/>
</dbReference>
<evidence type="ECO:0000313" key="6">
    <source>
        <dbReference type="Proteomes" id="UP000282087"/>
    </source>
</evidence>
<dbReference type="EMBL" id="QLLG01000181">
    <property type="protein sequence ID" value="RMX66960.1"/>
    <property type="molecule type" value="Genomic_DNA"/>
</dbReference>
<accession>A0A3M6VRG3</accession>
<evidence type="ECO:0000256" key="1">
    <source>
        <dbReference type="ARBA" id="ARBA00005261"/>
    </source>
</evidence>
<evidence type="ECO:0000313" key="5">
    <source>
        <dbReference type="EMBL" id="RQM15287.1"/>
    </source>
</evidence>
<keyword evidence="3" id="KW-0143">Chaperone</keyword>
<organism evidence="4 6">
    <name type="scientific">Peronospora effusa</name>
    <dbReference type="NCBI Taxonomy" id="542832"/>
    <lineage>
        <taxon>Eukaryota</taxon>
        <taxon>Sar</taxon>
        <taxon>Stramenopiles</taxon>
        <taxon>Oomycota</taxon>
        <taxon>Peronosporomycetes</taxon>
        <taxon>Peronosporales</taxon>
        <taxon>Peronosporaceae</taxon>
        <taxon>Peronospora</taxon>
    </lineage>
</organism>
<sequence>MALALRYAEEGEFSSRACDVSALELSSVTPSKAIFRVNYRYISLLCQKLFFSINFCIIDQWSRFVRDLLGPQAHDAIKVKTLVIAMPGAAQQFVQQLTASWTPVGTLLTNDQAIQPCKLQSSPTLGVILSKMGLKVLEEENCLALLLGQEVPATATWEWLNTLRTHVDAEEIVCLDSMLSTVYTDQYEDGQIGAKLRMLATSTVTEEMKLQTPVYPLEVPHFVTGIPAALLTHGELRKRRVRVFVSLRDVSTTSFDVMQSFMPLTASSASVLSVLEQPRCFQPTDDSTRQKSAVSVLYT</sequence>
<evidence type="ECO:0000256" key="3">
    <source>
        <dbReference type="ARBA" id="ARBA00023186"/>
    </source>
</evidence>
<dbReference type="InterPro" id="IPR016565">
    <property type="entry name" value="Proteasome_assmbl_chp_1"/>
</dbReference>
<evidence type="ECO:0000313" key="4">
    <source>
        <dbReference type="EMBL" id="RMX66960.1"/>
    </source>
</evidence>
<name>A0A3M6VRG3_9STRA</name>
<reference evidence="6 7" key="1">
    <citation type="submission" date="2018-06" db="EMBL/GenBank/DDBJ databases">
        <title>Comparative genomics of downy mildews reveals potential adaptations to biotrophy.</title>
        <authorList>
            <person name="Fletcher K."/>
            <person name="Klosterman S.J."/>
            <person name="Derevnina L."/>
            <person name="Martin F."/>
            <person name="Koike S."/>
            <person name="Reyes Chin-Wo S."/>
            <person name="Mou B."/>
            <person name="Michelmore R."/>
        </authorList>
    </citation>
    <scope>NUCLEOTIDE SEQUENCE [LARGE SCALE GENOMIC DNA]</scope>
    <source>
        <strain evidence="5 7">R13</strain>
        <strain evidence="4 6">R14</strain>
    </source>
</reference>
<dbReference type="GO" id="GO:0080129">
    <property type="term" value="P:proteasome core complex assembly"/>
    <property type="evidence" value="ECO:0007669"/>
    <property type="project" value="TreeGrafter"/>
</dbReference>
<dbReference type="GO" id="GO:0005783">
    <property type="term" value="C:endoplasmic reticulum"/>
    <property type="evidence" value="ECO:0007669"/>
    <property type="project" value="InterPro"/>
</dbReference>
<proteinExistence type="inferred from homology"/>